<dbReference type="Proteomes" id="UP001519343">
    <property type="component" value="Unassembled WGS sequence"/>
</dbReference>
<evidence type="ECO:0000256" key="1">
    <source>
        <dbReference type="SAM" id="MobiDB-lite"/>
    </source>
</evidence>
<feature type="transmembrane region" description="Helical" evidence="2">
    <location>
        <begin position="372"/>
        <end position="391"/>
    </location>
</feature>
<organism evidence="3 4">
    <name type="scientific">Ammoniphilus resinae</name>
    <dbReference type="NCBI Taxonomy" id="861532"/>
    <lineage>
        <taxon>Bacteria</taxon>
        <taxon>Bacillati</taxon>
        <taxon>Bacillota</taxon>
        <taxon>Bacilli</taxon>
        <taxon>Bacillales</taxon>
        <taxon>Paenibacillaceae</taxon>
        <taxon>Aneurinibacillus group</taxon>
        <taxon>Ammoniphilus</taxon>
    </lineage>
</organism>
<evidence type="ECO:0000313" key="3">
    <source>
        <dbReference type="EMBL" id="MBP1932280.1"/>
    </source>
</evidence>
<keyword evidence="2" id="KW-0472">Membrane</keyword>
<feature type="region of interest" description="Disordered" evidence="1">
    <location>
        <begin position="50"/>
        <end position="69"/>
    </location>
</feature>
<feature type="transmembrane region" description="Helical" evidence="2">
    <location>
        <begin position="283"/>
        <end position="303"/>
    </location>
</feature>
<feature type="compositionally biased region" description="Polar residues" evidence="1">
    <location>
        <begin position="26"/>
        <end position="39"/>
    </location>
</feature>
<keyword evidence="4" id="KW-1185">Reference proteome</keyword>
<name>A0ABS4GPS9_9BACL</name>
<accession>A0ABS4GPS9</accession>
<feature type="transmembrane region" description="Helical" evidence="2">
    <location>
        <begin position="346"/>
        <end position="366"/>
    </location>
</feature>
<protein>
    <submittedName>
        <fullName evidence="3">Uncharacterized protein</fullName>
    </submittedName>
</protein>
<keyword evidence="2" id="KW-0812">Transmembrane</keyword>
<gene>
    <name evidence="3" type="ORF">J2Z37_002281</name>
</gene>
<evidence type="ECO:0000313" key="4">
    <source>
        <dbReference type="Proteomes" id="UP001519343"/>
    </source>
</evidence>
<dbReference type="EMBL" id="JAGGKT010000005">
    <property type="protein sequence ID" value="MBP1932280.1"/>
    <property type="molecule type" value="Genomic_DNA"/>
</dbReference>
<keyword evidence="2" id="KW-1133">Transmembrane helix</keyword>
<reference evidence="3 4" key="1">
    <citation type="submission" date="2021-03" db="EMBL/GenBank/DDBJ databases">
        <title>Genomic Encyclopedia of Type Strains, Phase IV (KMG-IV): sequencing the most valuable type-strain genomes for metagenomic binning, comparative biology and taxonomic classification.</title>
        <authorList>
            <person name="Goeker M."/>
        </authorList>
    </citation>
    <scope>NUCLEOTIDE SEQUENCE [LARGE SCALE GENOMIC DNA]</scope>
    <source>
        <strain evidence="3 4">DSM 24738</strain>
    </source>
</reference>
<sequence length="496" mass="53210">MPKQLMSRNTRDSSKAASHQPAPHGNQANQYFGNHQAQQLEREQMLTRLQAQKDAPPEKAGAASNNAGVERPLRSYENYSKILDWLEAKAEKQEKKNLLQYFYRLSVKQQKAAIIKMAGSNKPSVDQFSGKMSTRNMSDLFKKTVDWEKFSAVCREVQQLKIDDDSGDGAQDYARYGIAGGSVGLGSARGAANIADLAGDSGGAVAATRMAPFGAALGALGSGMQIYEAYEKQSSSLSTYDSMQNIGTGALGGLADMTRSSAQTAETARTMAGAVANSAATTVAGAAAVVGGAAYLAGGLYGVKKHHERTKNLRNLENQADLKDDPTLSQAASLGKKTQAFNRTTSGATAAKGAAMIVGGALILAGVGPAGWILLGAAGLIVGAAAIYKFFKKRARKEEVVDRYLNLDDHMEMQGLEPEDTNARNQTRNDLLQLKGFNSVAQCYKHIIKELSHAIYEKGVKGDDPDYRTLLENIGLVVDEKKKEPNPELIEKKLQI</sequence>
<evidence type="ECO:0000256" key="2">
    <source>
        <dbReference type="SAM" id="Phobius"/>
    </source>
</evidence>
<comment type="caution">
    <text evidence="3">The sequence shown here is derived from an EMBL/GenBank/DDBJ whole genome shotgun (WGS) entry which is preliminary data.</text>
</comment>
<proteinExistence type="predicted"/>
<feature type="region of interest" description="Disordered" evidence="1">
    <location>
        <begin position="1"/>
        <end position="44"/>
    </location>
</feature>